<comment type="caution">
    <text evidence="1">The sequence shown here is derived from an EMBL/GenBank/DDBJ whole genome shotgun (WGS) entry which is preliminary data.</text>
</comment>
<reference evidence="1" key="1">
    <citation type="submission" date="2023-04" db="EMBL/GenBank/DDBJ databases">
        <title>A chromosome-level genome assembly of the parasitoid wasp Eretmocerus hayati.</title>
        <authorList>
            <person name="Zhong Y."/>
            <person name="Liu S."/>
            <person name="Liu Y."/>
        </authorList>
    </citation>
    <scope>NUCLEOTIDE SEQUENCE</scope>
    <source>
        <strain evidence="1">ZJU_SS_LIU_2023</strain>
    </source>
</reference>
<sequence>MALKKNIVSCVIGLLALFLGILVLNLNFNIDRLTEKEKCPACFGISACPDIATNKIRLKYLDFYSFLNSLMSVKNVYSGEYNDQNVVLKKLAHQSELEDFDKLICSDPGLLELCVNKQKPRKLKTNFQKLIMNELSGGGFADPDNKITLCPSTDGFDQLISNTQILQSADEKDLLKYLWTIVKINPEPLLLQILQADNNWPVPKYFGACGRTIVEEYVGLPLSSYLNEPWMRRAKIASSLLDAAYKFTFMDPKFSYYLTDISIDNIAVNNLDQAIFVDLENIIIVDRQPPLKDFRKLEKWNHTHKNQLDIDCQDCYVFSPIDICSHKFSDHNFYAVCQHILGHGLGTSIHKHGFLQNPPQDILKKYPNFSYLLEQCSIPDISISRIDMGNQLKHVLDTMITEVR</sequence>
<protein>
    <submittedName>
        <fullName evidence="1">Uncharacterized protein</fullName>
    </submittedName>
</protein>
<proteinExistence type="predicted"/>
<organism evidence="1 2">
    <name type="scientific">Eretmocerus hayati</name>
    <dbReference type="NCBI Taxonomy" id="131215"/>
    <lineage>
        <taxon>Eukaryota</taxon>
        <taxon>Metazoa</taxon>
        <taxon>Ecdysozoa</taxon>
        <taxon>Arthropoda</taxon>
        <taxon>Hexapoda</taxon>
        <taxon>Insecta</taxon>
        <taxon>Pterygota</taxon>
        <taxon>Neoptera</taxon>
        <taxon>Endopterygota</taxon>
        <taxon>Hymenoptera</taxon>
        <taxon>Apocrita</taxon>
        <taxon>Proctotrupomorpha</taxon>
        <taxon>Chalcidoidea</taxon>
        <taxon>Aphelinidae</taxon>
        <taxon>Aphelininae</taxon>
        <taxon>Eretmocerus</taxon>
    </lineage>
</organism>
<evidence type="ECO:0000313" key="1">
    <source>
        <dbReference type="EMBL" id="KAJ8681163.1"/>
    </source>
</evidence>
<evidence type="ECO:0000313" key="2">
    <source>
        <dbReference type="Proteomes" id="UP001239111"/>
    </source>
</evidence>
<dbReference type="EMBL" id="CM056742">
    <property type="protein sequence ID" value="KAJ8681163.1"/>
    <property type="molecule type" value="Genomic_DNA"/>
</dbReference>
<dbReference type="Proteomes" id="UP001239111">
    <property type="component" value="Chromosome 2"/>
</dbReference>
<gene>
    <name evidence="1" type="ORF">QAD02_016950</name>
</gene>
<name>A0ACC2PDK8_9HYME</name>
<keyword evidence="2" id="KW-1185">Reference proteome</keyword>
<accession>A0ACC2PDK8</accession>